<organism evidence="7">
    <name type="scientific">Phaeomonas parva</name>
    <dbReference type="NCBI Taxonomy" id="124430"/>
    <lineage>
        <taxon>Eukaryota</taxon>
        <taxon>Sar</taxon>
        <taxon>Stramenopiles</taxon>
        <taxon>Ochrophyta</taxon>
        <taxon>Pinguiophyceae</taxon>
        <taxon>Pinguiochrysidales</taxon>
        <taxon>Pinguiochrysidaceae</taxon>
        <taxon>Phaeomonas</taxon>
    </lineage>
</organism>
<comment type="cofactor">
    <cofactor evidence="1">
        <name>FAD</name>
        <dbReference type="ChEBI" id="CHEBI:57692"/>
    </cofactor>
</comment>
<dbReference type="Gene3D" id="3.20.20.220">
    <property type="match status" value="1"/>
</dbReference>
<evidence type="ECO:0000256" key="3">
    <source>
        <dbReference type="ARBA" id="ARBA00022630"/>
    </source>
</evidence>
<evidence type="ECO:0008006" key="8">
    <source>
        <dbReference type="Google" id="ProtNLM"/>
    </source>
</evidence>
<keyword evidence="6" id="KW-0812">Transmembrane</keyword>
<keyword evidence="4" id="KW-0274">FAD</keyword>
<evidence type="ECO:0000313" key="7">
    <source>
        <dbReference type="EMBL" id="CAD9268031.1"/>
    </source>
</evidence>
<dbReference type="InterPro" id="IPR029041">
    <property type="entry name" value="FAD-linked_oxidoreductase-like"/>
</dbReference>
<comment type="pathway">
    <text evidence="2">One-carbon metabolism; tetrahydrofolate interconversion.</text>
</comment>
<dbReference type="EMBL" id="HBGJ01042171">
    <property type="protein sequence ID" value="CAD9268031.1"/>
    <property type="molecule type" value="Transcribed_RNA"/>
</dbReference>
<evidence type="ECO:0000256" key="4">
    <source>
        <dbReference type="ARBA" id="ARBA00022827"/>
    </source>
</evidence>
<reference evidence="7" key="1">
    <citation type="submission" date="2021-01" db="EMBL/GenBank/DDBJ databases">
        <authorList>
            <person name="Corre E."/>
            <person name="Pelletier E."/>
            <person name="Niang G."/>
            <person name="Scheremetjew M."/>
            <person name="Finn R."/>
            <person name="Kale V."/>
            <person name="Holt S."/>
            <person name="Cochrane G."/>
            <person name="Meng A."/>
            <person name="Brown T."/>
            <person name="Cohen L."/>
        </authorList>
    </citation>
    <scope>NUCLEOTIDE SEQUENCE</scope>
    <source>
        <strain evidence="7">CCMP2877</strain>
    </source>
</reference>
<dbReference type="SUPFAM" id="SSF51730">
    <property type="entry name" value="FAD-linked oxidoreductase"/>
    <property type="match status" value="1"/>
</dbReference>
<dbReference type="GO" id="GO:0035999">
    <property type="term" value="P:tetrahydrofolate interconversion"/>
    <property type="evidence" value="ECO:0007669"/>
    <property type="project" value="UniProtKB-UniPathway"/>
</dbReference>
<evidence type="ECO:0000256" key="6">
    <source>
        <dbReference type="SAM" id="Phobius"/>
    </source>
</evidence>
<dbReference type="AlphaFoldDB" id="A0A7S1UIH8"/>
<dbReference type="UniPathway" id="UPA00193"/>
<keyword evidence="5" id="KW-0560">Oxidoreductase</keyword>
<dbReference type="GO" id="GO:0006555">
    <property type="term" value="P:methionine metabolic process"/>
    <property type="evidence" value="ECO:0007669"/>
    <property type="project" value="InterPro"/>
</dbReference>
<dbReference type="InterPro" id="IPR003171">
    <property type="entry name" value="Mehydrof_redctse-like"/>
</dbReference>
<proteinExistence type="predicted"/>
<sequence>MEALADTLADPARPSFLFGVTPPREGTSAGKCREICSKFVARQRALATDGFIVYDIQDESSRNNEKRPFPFRSLLDPSWYAGLFQAESGKQCLVYKCTPNTESEEHFMSWLEEANRLHRHRAFNLVGAASSSQEVKGPSVEESAALLRGYGKLDASKRCRFGCVTIAERHAQKHREHDNMLRKIGWGAEWFVSQGIYDPDAMVELINDYAALCRSRGIVPKKVLLTFVPCGRKKTLQFIKWLGMKIPQHAEERIFRAAEDPTTSPVEMSCQLNRENLIKILEGTSGCGVPLGLNVESVSGYRDEIDATHQLFRDLQCILLDHRGSPWMVRWYDVPRTIGEQHRARGLSMGSDGDMVAASESQRQMLQEFQQMLASAQATVDSARGAQSFQAGQAALCAFGGAAVASSVLLAGLFVGLKMGGK</sequence>
<accession>A0A7S1UIH8</accession>
<keyword evidence="6" id="KW-0472">Membrane</keyword>
<protein>
    <recommendedName>
        <fullName evidence="8">Methylenetetrahydrofolate reductase (NAD(P)H)</fullName>
    </recommendedName>
</protein>
<keyword evidence="6" id="KW-1133">Transmembrane helix</keyword>
<feature type="transmembrane region" description="Helical" evidence="6">
    <location>
        <begin position="398"/>
        <end position="417"/>
    </location>
</feature>
<dbReference type="Pfam" id="PF02219">
    <property type="entry name" value="MTHFR"/>
    <property type="match status" value="1"/>
</dbReference>
<gene>
    <name evidence="7" type="ORF">PPAR1163_LOCUS26462</name>
</gene>
<evidence type="ECO:0000256" key="5">
    <source>
        <dbReference type="ARBA" id="ARBA00023002"/>
    </source>
</evidence>
<name>A0A7S1UIH8_9STRA</name>
<dbReference type="GO" id="GO:0004489">
    <property type="term" value="F:methylenetetrahydrofolate reductase [NAD(P)H] activity"/>
    <property type="evidence" value="ECO:0007669"/>
    <property type="project" value="InterPro"/>
</dbReference>
<evidence type="ECO:0000256" key="1">
    <source>
        <dbReference type="ARBA" id="ARBA00001974"/>
    </source>
</evidence>
<keyword evidence="3" id="KW-0285">Flavoprotein</keyword>
<evidence type="ECO:0000256" key="2">
    <source>
        <dbReference type="ARBA" id="ARBA00004777"/>
    </source>
</evidence>